<dbReference type="KEGG" id="tuz:TUZN_0907"/>
<dbReference type="STRING" id="999630.TUZN_0907"/>
<dbReference type="eggNOG" id="arCOG01812">
    <property type="taxonomic scope" value="Archaea"/>
</dbReference>
<dbReference type="AlphaFoldDB" id="F2L5M0"/>
<protein>
    <submittedName>
        <fullName evidence="8">Type II secretion system protein</fullName>
    </submittedName>
</protein>
<feature type="transmembrane region" description="Helical" evidence="6">
    <location>
        <begin position="54"/>
        <end position="74"/>
    </location>
</feature>
<dbReference type="PANTHER" id="PTHR35402:SF1">
    <property type="entry name" value="TYPE II SECRETION SYSTEM PROTEIN GSPF DOMAIN-CONTAINING PROTEIN"/>
    <property type="match status" value="1"/>
</dbReference>
<keyword evidence="5 6" id="KW-0472">Membrane</keyword>
<dbReference type="InterPro" id="IPR056569">
    <property type="entry name" value="ArlJ-like"/>
</dbReference>
<proteinExistence type="predicted"/>
<dbReference type="GeneID" id="10360440"/>
<feature type="transmembrane region" description="Helical" evidence="6">
    <location>
        <begin position="21"/>
        <end position="42"/>
    </location>
</feature>
<organism evidence="8 9">
    <name type="scientific">Thermoproteus uzoniensis (strain 768-20)</name>
    <dbReference type="NCBI Taxonomy" id="999630"/>
    <lineage>
        <taxon>Archaea</taxon>
        <taxon>Thermoproteota</taxon>
        <taxon>Thermoprotei</taxon>
        <taxon>Thermoproteales</taxon>
        <taxon>Thermoproteaceae</taxon>
        <taxon>Thermoproteus</taxon>
    </lineage>
</organism>
<evidence type="ECO:0000256" key="5">
    <source>
        <dbReference type="ARBA" id="ARBA00023136"/>
    </source>
</evidence>
<keyword evidence="2" id="KW-1003">Cell membrane</keyword>
<dbReference type="RefSeq" id="WP_013679727.1">
    <property type="nucleotide sequence ID" value="NC_015315.1"/>
</dbReference>
<evidence type="ECO:0000256" key="6">
    <source>
        <dbReference type="SAM" id="Phobius"/>
    </source>
</evidence>
<name>F2L5M0_THEU7</name>
<feature type="domain" description="Type II secretion system protein GspF" evidence="7">
    <location>
        <begin position="58"/>
        <end position="183"/>
    </location>
</feature>
<dbReference type="GO" id="GO:0005886">
    <property type="term" value="C:plasma membrane"/>
    <property type="evidence" value="ECO:0007669"/>
    <property type="project" value="UniProtKB-SubCell"/>
</dbReference>
<evidence type="ECO:0000313" key="8">
    <source>
        <dbReference type="EMBL" id="AEA12391.1"/>
    </source>
</evidence>
<dbReference type="PANTHER" id="PTHR35402">
    <property type="entry name" value="INTEGRAL MEMBRANE PROTEIN-RELATED"/>
    <property type="match status" value="1"/>
</dbReference>
<keyword evidence="4 6" id="KW-1133">Transmembrane helix</keyword>
<feature type="transmembrane region" description="Helical" evidence="6">
    <location>
        <begin position="158"/>
        <end position="185"/>
    </location>
</feature>
<sequence length="232" mass="25798">MTFFELYKLSGMAYPYRRYMTLLAAVPPASAAMVLYPLHLISARRTHFENNFPYTLGVLLPLLTAGVPLGRAVARLAEVEDDKYIARELSLVVRDMVVMGSSPIDALVHSAERVPSQNYRETVSVLARSSRITERLDAVLMARLDWMLRQKQMRAASLVRSIAVLFEIYVIAAQLLPILLFIIALSLSPLGTLRIGGISLDPLTVMVLAGLIYSPLIGLVFYIIFDSSIKNI</sequence>
<comment type="subcellular location">
    <subcellularLocation>
        <location evidence="1">Cell membrane</location>
        <topology evidence="1">Multi-pass membrane protein</topology>
    </subcellularLocation>
</comment>
<reference key="2">
    <citation type="submission" date="2011-03" db="EMBL/GenBank/DDBJ databases">
        <title>Complete genome sequence of the thermoacidophilic crenarchaeon Thermoproteus uzoniensis 768-20.</title>
        <authorList>
            <person name="Mardanov A.V."/>
            <person name="Gumerov V.M."/>
            <person name="Beletsky A.V."/>
            <person name="Prokofeva M.I."/>
            <person name="Bonch-Osmolovskaya E.A."/>
            <person name="Ravin N.V."/>
            <person name="Skryabin K.G."/>
        </authorList>
    </citation>
    <scope>NUCLEOTIDE SEQUENCE</scope>
    <source>
        <strain>768-20</strain>
    </source>
</reference>
<evidence type="ECO:0000256" key="4">
    <source>
        <dbReference type="ARBA" id="ARBA00022989"/>
    </source>
</evidence>
<evidence type="ECO:0000256" key="1">
    <source>
        <dbReference type="ARBA" id="ARBA00004651"/>
    </source>
</evidence>
<dbReference type="InterPro" id="IPR018076">
    <property type="entry name" value="T2SS_GspF_dom"/>
</dbReference>
<evidence type="ECO:0000313" key="9">
    <source>
        <dbReference type="Proteomes" id="UP000008138"/>
    </source>
</evidence>
<dbReference type="OrthoDB" id="28514at2157"/>
<evidence type="ECO:0000256" key="2">
    <source>
        <dbReference type="ARBA" id="ARBA00022475"/>
    </source>
</evidence>
<evidence type="ECO:0000256" key="3">
    <source>
        <dbReference type="ARBA" id="ARBA00022692"/>
    </source>
</evidence>
<reference evidence="8 9" key="1">
    <citation type="journal article" date="2011" name="J. Bacteriol.">
        <title>Complete genome sequence of the thermoacidophilic crenarchaeon Thermoproteus uzoniensis 768-20.</title>
        <authorList>
            <person name="Mardanov A.V."/>
            <person name="Gumerov V.M."/>
            <person name="Beletsky A.V."/>
            <person name="Prokofeva M.I."/>
            <person name="Bonch-Osmolovskaya E.A."/>
            <person name="Ravin N.V."/>
            <person name="Skryabin K.G."/>
        </authorList>
    </citation>
    <scope>NUCLEOTIDE SEQUENCE [LARGE SCALE GENOMIC DNA]</scope>
    <source>
        <strain evidence="8 9">768-20</strain>
    </source>
</reference>
<keyword evidence="9" id="KW-1185">Reference proteome</keyword>
<evidence type="ECO:0000259" key="7">
    <source>
        <dbReference type="Pfam" id="PF00482"/>
    </source>
</evidence>
<gene>
    <name evidence="8" type="ordered locus">TUZN_0907</name>
</gene>
<dbReference type="Pfam" id="PF00482">
    <property type="entry name" value="T2SSF"/>
    <property type="match status" value="1"/>
</dbReference>
<dbReference type="EMBL" id="CP002590">
    <property type="protein sequence ID" value="AEA12391.1"/>
    <property type="molecule type" value="Genomic_DNA"/>
</dbReference>
<feature type="transmembrane region" description="Helical" evidence="6">
    <location>
        <begin position="205"/>
        <end position="225"/>
    </location>
</feature>
<accession>F2L5M0</accession>
<keyword evidence="3 6" id="KW-0812">Transmembrane</keyword>
<dbReference type="Proteomes" id="UP000008138">
    <property type="component" value="Chromosome"/>
</dbReference>
<dbReference type="HOGENOM" id="CLU_1072072_0_0_2"/>